<dbReference type="InterPro" id="IPR002509">
    <property type="entry name" value="NODB_dom"/>
</dbReference>
<dbReference type="Pfam" id="PF01522">
    <property type="entry name" value="Polysacc_deac_1"/>
    <property type="match status" value="1"/>
</dbReference>
<evidence type="ECO:0000256" key="2">
    <source>
        <dbReference type="ARBA" id="ARBA00022729"/>
    </source>
</evidence>
<dbReference type="CDD" id="cd10918">
    <property type="entry name" value="CE4_NodB_like_5s_6s"/>
    <property type="match status" value="1"/>
</dbReference>
<evidence type="ECO:0000313" key="5">
    <source>
        <dbReference type="Proteomes" id="UP000740754"/>
    </source>
</evidence>
<dbReference type="PANTHER" id="PTHR34216">
    <property type="match status" value="1"/>
</dbReference>
<dbReference type="PROSITE" id="PS51677">
    <property type="entry name" value="NODB"/>
    <property type="match status" value="1"/>
</dbReference>
<organism evidence="4 5">
    <name type="scientific">Marichromatium bheemlicum</name>
    <dbReference type="NCBI Taxonomy" id="365339"/>
    <lineage>
        <taxon>Bacteria</taxon>
        <taxon>Pseudomonadati</taxon>
        <taxon>Pseudomonadota</taxon>
        <taxon>Gammaproteobacteria</taxon>
        <taxon>Chromatiales</taxon>
        <taxon>Chromatiaceae</taxon>
        <taxon>Marichromatium</taxon>
    </lineage>
</organism>
<dbReference type="Gene3D" id="3.20.20.370">
    <property type="entry name" value="Glycoside hydrolase/deacetylase"/>
    <property type="match status" value="1"/>
</dbReference>
<accession>A0ABX1I8V7</accession>
<dbReference type="PANTHER" id="PTHR34216:SF3">
    <property type="entry name" value="POLY-BETA-1,6-N-ACETYL-D-GLUCOSAMINE N-DEACETYLASE"/>
    <property type="match status" value="1"/>
</dbReference>
<protein>
    <submittedName>
        <fullName evidence="4">Polysaccharide deacetylase family protein</fullName>
    </submittedName>
</protein>
<comment type="caution">
    <text evidence="4">The sequence shown here is derived from an EMBL/GenBank/DDBJ whole genome shotgun (WGS) entry which is preliminary data.</text>
</comment>
<dbReference type="RefSeq" id="WP_168668877.1">
    <property type="nucleotide sequence ID" value="NZ_JAAXKX010000011.1"/>
</dbReference>
<gene>
    <name evidence="4" type="ORF">HF203_09105</name>
</gene>
<evidence type="ECO:0000313" key="4">
    <source>
        <dbReference type="EMBL" id="NKN33379.1"/>
    </source>
</evidence>
<sequence>MKRVAILMYHQVEVARPAGRFVCHAATFARQMAWLRASGVALVSVADVARAARGEADIAAGAVAVSFDDGYAGVIEAALPALERHAIPATLFAVAGRLGGRDDWQGGGAALLDASGLRALQARGVEIGSHALSHVRLSGLGDAALEAELQHSRARLAEVLGRPVELLAYPYGDCDARVIAQARAVGYLGACSTRSGFNVDGVDPFALRRIDIDGRDGLHTFRRKVMFGTNRWTMRDEARYFGSRLWLRLSGRRQGGKR</sequence>
<dbReference type="Proteomes" id="UP000740754">
    <property type="component" value="Unassembled WGS sequence"/>
</dbReference>
<comment type="subcellular location">
    <subcellularLocation>
        <location evidence="1">Secreted</location>
    </subcellularLocation>
</comment>
<name>A0ABX1I8V7_9GAMM</name>
<keyword evidence="5" id="KW-1185">Reference proteome</keyword>
<dbReference type="InterPro" id="IPR011330">
    <property type="entry name" value="Glyco_hydro/deAcase_b/a-brl"/>
</dbReference>
<keyword evidence="2" id="KW-0732">Signal</keyword>
<dbReference type="SUPFAM" id="SSF88713">
    <property type="entry name" value="Glycoside hydrolase/deacetylase"/>
    <property type="match status" value="1"/>
</dbReference>
<dbReference type="EMBL" id="JAAXKX010000011">
    <property type="protein sequence ID" value="NKN33379.1"/>
    <property type="molecule type" value="Genomic_DNA"/>
</dbReference>
<evidence type="ECO:0000259" key="3">
    <source>
        <dbReference type="PROSITE" id="PS51677"/>
    </source>
</evidence>
<feature type="domain" description="NodB homology" evidence="3">
    <location>
        <begin position="61"/>
        <end position="258"/>
    </location>
</feature>
<dbReference type="InterPro" id="IPR051398">
    <property type="entry name" value="Polysacch_Deacetylase"/>
</dbReference>
<evidence type="ECO:0000256" key="1">
    <source>
        <dbReference type="ARBA" id="ARBA00004613"/>
    </source>
</evidence>
<proteinExistence type="predicted"/>
<reference evidence="4 5" key="1">
    <citation type="submission" date="2020-04" db="EMBL/GenBank/DDBJ databases">
        <title>Draft Whole-Genome sequence of Marichromatium bheemlicum DSM 18632, type strain.</title>
        <authorList>
            <person name="Kyndt J.A."/>
            <person name="Meyer T.E."/>
        </authorList>
    </citation>
    <scope>NUCLEOTIDE SEQUENCE [LARGE SCALE GENOMIC DNA]</scope>
    <source>
        <strain evidence="4 5">DSM 18632</strain>
    </source>
</reference>